<evidence type="ECO:0000313" key="2">
    <source>
        <dbReference type="Proteomes" id="UP000429607"/>
    </source>
</evidence>
<proteinExistence type="predicted"/>
<evidence type="ECO:0000313" key="1">
    <source>
        <dbReference type="EMBL" id="KAE8966502.1"/>
    </source>
</evidence>
<dbReference type="Proteomes" id="UP000429607">
    <property type="component" value="Unassembled WGS sequence"/>
</dbReference>
<organism evidence="1 2">
    <name type="scientific">Phytophthora rubi</name>
    <dbReference type="NCBI Taxonomy" id="129364"/>
    <lineage>
        <taxon>Eukaryota</taxon>
        <taxon>Sar</taxon>
        <taxon>Stramenopiles</taxon>
        <taxon>Oomycota</taxon>
        <taxon>Peronosporomycetes</taxon>
        <taxon>Peronosporales</taxon>
        <taxon>Peronosporaceae</taxon>
        <taxon>Phytophthora</taxon>
    </lineage>
</organism>
<dbReference type="Gene3D" id="3.20.20.80">
    <property type="entry name" value="Glycosidases"/>
    <property type="match status" value="1"/>
</dbReference>
<gene>
    <name evidence="1" type="ORF">PR001_g28389</name>
</gene>
<dbReference type="EMBL" id="QXFV01005063">
    <property type="protein sequence ID" value="KAE8966502.1"/>
    <property type="molecule type" value="Genomic_DNA"/>
</dbReference>
<dbReference type="AlphaFoldDB" id="A0A6A3HBQ5"/>
<sequence>MIGGNCFPVAPQHEYIFTLNDVATVSNFAKANGLAGVHYWSLERDNDCPPGAANWKCNTYGVAGLYGFTKKFLTYFQ</sequence>
<comment type="caution">
    <text evidence="1">The sequence shown here is derived from an EMBL/GenBank/DDBJ whole genome shotgun (WGS) entry which is preliminary data.</text>
</comment>
<name>A0A6A3HBQ5_9STRA</name>
<evidence type="ECO:0008006" key="3">
    <source>
        <dbReference type="Google" id="ProtNLM"/>
    </source>
</evidence>
<reference evidence="1 2" key="1">
    <citation type="submission" date="2018-09" db="EMBL/GenBank/DDBJ databases">
        <title>Genomic investigation of the strawberry pathogen Phytophthora fragariae indicates pathogenicity is determined by transcriptional variation in three key races.</title>
        <authorList>
            <person name="Adams T.M."/>
            <person name="Armitage A.D."/>
            <person name="Sobczyk M.K."/>
            <person name="Bates H.J."/>
            <person name="Dunwell J.M."/>
            <person name="Nellist C.F."/>
            <person name="Harrison R.J."/>
        </authorList>
    </citation>
    <scope>NUCLEOTIDE SEQUENCE [LARGE SCALE GENOMIC DNA]</scope>
    <source>
        <strain evidence="1 2">SCRP249</strain>
    </source>
</reference>
<protein>
    <recommendedName>
        <fullName evidence="3">GH18 domain-containing protein</fullName>
    </recommendedName>
</protein>
<accession>A0A6A3HBQ5</accession>